<evidence type="ECO:0000313" key="5">
    <source>
        <dbReference type="Proteomes" id="UP000008922"/>
    </source>
</evidence>
<dbReference type="KEGG" id="atm:ANT_10630"/>
<evidence type="ECO:0000259" key="3">
    <source>
        <dbReference type="PROSITE" id="PS51186"/>
    </source>
</evidence>
<dbReference type="PANTHER" id="PTHR43877:SF1">
    <property type="entry name" value="ACETYLTRANSFERASE"/>
    <property type="match status" value="1"/>
</dbReference>
<dbReference type="Pfam" id="PF00583">
    <property type="entry name" value="Acetyltransf_1"/>
    <property type="match status" value="1"/>
</dbReference>
<gene>
    <name evidence="4" type="ordered locus">ANT_10630</name>
</gene>
<dbReference type="EMBL" id="AP012029">
    <property type="protein sequence ID" value="BAJ63097.1"/>
    <property type="molecule type" value="Genomic_DNA"/>
</dbReference>
<accession>E8N3T3</accession>
<organism evidence="4 5">
    <name type="scientific">Anaerolinea thermophila (strain DSM 14523 / JCM 11388 / NBRC 100420 / UNI-1)</name>
    <dbReference type="NCBI Taxonomy" id="926569"/>
    <lineage>
        <taxon>Bacteria</taxon>
        <taxon>Bacillati</taxon>
        <taxon>Chloroflexota</taxon>
        <taxon>Anaerolineae</taxon>
        <taxon>Anaerolineales</taxon>
        <taxon>Anaerolineaceae</taxon>
        <taxon>Anaerolinea</taxon>
    </lineage>
</organism>
<dbReference type="CDD" id="cd04301">
    <property type="entry name" value="NAT_SF"/>
    <property type="match status" value="1"/>
</dbReference>
<feature type="domain" description="N-acetyltransferase" evidence="3">
    <location>
        <begin position="15"/>
        <end position="177"/>
    </location>
</feature>
<protein>
    <recommendedName>
        <fullName evidence="3">N-acetyltransferase domain-containing protein</fullName>
    </recommendedName>
</protein>
<keyword evidence="2" id="KW-0012">Acyltransferase</keyword>
<dbReference type="InterPro" id="IPR050832">
    <property type="entry name" value="Bact_Acetyltransf"/>
</dbReference>
<dbReference type="InterPro" id="IPR000182">
    <property type="entry name" value="GNAT_dom"/>
</dbReference>
<dbReference type="FunCoup" id="E8N3T3">
    <property type="interactions" value="1"/>
</dbReference>
<dbReference type="Gene3D" id="3.40.630.30">
    <property type="match status" value="1"/>
</dbReference>
<evidence type="ECO:0000313" key="4">
    <source>
        <dbReference type="EMBL" id="BAJ63097.1"/>
    </source>
</evidence>
<dbReference type="eggNOG" id="COG0456">
    <property type="taxonomic scope" value="Bacteria"/>
</dbReference>
<evidence type="ECO:0000256" key="1">
    <source>
        <dbReference type="ARBA" id="ARBA00022679"/>
    </source>
</evidence>
<dbReference type="InterPro" id="IPR016181">
    <property type="entry name" value="Acyl_CoA_acyltransferase"/>
</dbReference>
<keyword evidence="5" id="KW-1185">Reference proteome</keyword>
<reference evidence="4 5" key="1">
    <citation type="submission" date="2010-12" db="EMBL/GenBank/DDBJ databases">
        <title>Whole genome sequence of Anaerolinea thermophila UNI-1.</title>
        <authorList>
            <person name="Narita-Yamada S."/>
            <person name="Kishi E."/>
            <person name="Watanabe Y."/>
            <person name="Takasaki K."/>
            <person name="Ankai A."/>
            <person name="Oguchi A."/>
            <person name="Fukui S."/>
            <person name="Takahashi M."/>
            <person name="Yashiro I."/>
            <person name="Hosoyama A."/>
            <person name="Sekiguchi Y."/>
            <person name="Hanada S."/>
            <person name="Fujita N."/>
        </authorList>
    </citation>
    <scope>NUCLEOTIDE SEQUENCE [LARGE SCALE GENOMIC DNA]</scope>
    <source>
        <strain evidence="5">DSM 14523 / JCM 11388 / NBRC 100420 / UNI-1</strain>
    </source>
</reference>
<name>E8N3T3_ANATU</name>
<dbReference type="AlphaFoldDB" id="E8N3T3"/>
<evidence type="ECO:0000256" key="2">
    <source>
        <dbReference type="ARBA" id="ARBA00023315"/>
    </source>
</evidence>
<dbReference type="PANTHER" id="PTHR43877">
    <property type="entry name" value="AMINOALKYLPHOSPHONATE N-ACETYLTRANSFERASE-RELATED-RELATED"/>
    <property type="match status" value="1"/>
</dbReference>
<dbReference type="STRING" id="926569.ANT_10630"/>
<dbReference type="PROSITE" id="PS51186">
    <property type="entry name" value="GNAT"/>
    <property type="match status" value="1"/>
</dbReference>
<proteinExistence type="predicted"/>
<sequence>MTETSEVREDLLSRVVVRHLHEEDLPALEWEGEYTHFRRMYADAYQRMKRGLTLMWGAELQGVGIIGQVFVQFLCDRPELCNGVDRAYLYAFRVRAPYRSRGVGALILSIVEEDLRRRGFRYVTLNVARDNPRAQAFYERHGYHVVAPEPGRWQYINHLGRLVEVVEPAWRMEKSLLP</sequence>
<keyword evidence="1" id="KW-0808">Transferase</keyword>
<dbReference type="HOGENOM" id="CLU_111589_0_0_0"/>
<dbReference type="GO" id="GO:0016747">
    <property type="term" value="F:acyltransferase activity, transferring groups other than amino-acyl groups"/>
    <property type="evidence" value="ECO:0007669"/>
    <property type="project" value="InterPro"/>
</dbReference>
<dbReference type="InParanoid" id="E8N3T3"/>
<dbReference type="SUPFAM" id="SSF55729">
    <property type="entry name" value="Acyl-CoA N-acyltransferases (Nat)"/>
    <property type="match status" value="1"/>
</dbReference>
<dbReference type="Proteomes" id="UP000008922">
    <property type="component" value="Chromosome"/>
</dbReference>
<dbReference type="RefSeq" id="WP_013559487.1">
    <property type="nucleotide sequence ID" value="NC_014960.1"/>
</dbReference>